<dbReference type="STRING" id="231916.A0A409Y5D4"/>
<evidence type="ECO:0000313" key="1">
    <source>
        <dbReference type="EMBL" id="PPQ98237.1"/>
    </source>
</evidence>
<evidence type="ECO:0000313" key="2">
    <source>
        <dbReference type="Proteomes" id="UP000284706"/>
    </source>
</evidence>
<gene>
    <name evidence="1" type="ORF">CVT26_003408</name>
</gene>
<dbReference type="InterPro" id="IPR046670">
    <property type="entry name" value="DUF6540"/>
</dbReference>
<reference evidence="1 2" key="1">
    <citation type="journal article" date="2018" name="Evol. Lett.">
        <title>Horizontal gene cluster transfer increased hallucinogenic mushroom diversity.</title>
        <authorList>
            <person name="Reynolds H.T."/>
            <person name="Vijayakumar V."/>
            <person name="Gluck-Thaler E."/>
            <person name="Korotkin H.B."/>
            <person name="Matheny P.B."/>
            <person name="Slot J.C."/>
        </authorList>
    </citation>
    <scope>NUCLEOTIDE SEQUENCE [LARGE SCALE GENOMIC DNA]</scope>
    <source>
        <strain evidence="1 2">SRW20</strain>
    </source>
</reference>
<protein>
    <submittedName>
        <fullName evidence="1">Uncharacterized protein</fullName>
    </submittedName>
</protein>
<dbReference type="Pfam" id="PF20174">
    <property type="entry name" value="DUF6540"/>
    <property type="match status" value="1"/>
</dbReference>
<dbReference type="InParanoid" id="A0A409Y5D4"/>
<dbReference type="EMBL" id="NHYE01001136">
    <property type="protein sequence ID" value="PPQ98237.1"/>
    <property type="molecule type" value="Genomic_DNA"/>
</dbReference>
<proteinExistence type="predicted"/>
<sequence>MPYELYLLKQGASPPPLFNSHWVLFVLASGNLDNRTAIGTYIHVTGSRYEGFTFEVKRNWSPTCTTEVFRNTLIGQVTDDSVELPFPITEYVIESEARTPLEKALLNLPPPGKSLRAAGTAGPVVVKDCQWWIINALPHAEAQGLVQLYPVASQVLDVAKQ</sequence>
<accession>A0A409Y5D4</accession>
<dbReference type="Proteomes" id="UP000284706">
    <property type="component" value="Unassembled WGS sequence"/>
</dbReference>
<organism evidence="1 2">
    <name type="scientific">Gymnopilus dilepis</name>
    <dbReference type="NCBI Taxonomy" id="231916"/>
    <lineage>
        <taxon>Eukaryota</taxon>
        <taxon>Fungi</taxon>
        <taxon>Dikarya</taxon>
        <taxon>Basidiomycota</taxon>
        <taxon>Agaricomycotina</taxon>
        <taxon>Agaricomycetes</taxon>
        <taxon>Agaricomycetidae</taxon>
        <taxon>Agaricales</taxon>
        <taxon>Agaricineae</taxon>
        <taxon>Hymenogastraceae</taxon>
        <taxon>Gymnopilus</taxon>
    </lineage>
</organism>
<comment type="caution">
    <text evidence="1">The sequence shown here is derived from an EMBL/GenBank/DDBJ whole genome shotgun (WGS) entry which is preliminary data.</text>
</comment>
<name>A0A409Y5D4_9AGAR</name>
<dbReference type="OrthoDB" id="2999773at2759"/>
<keyword evidence="2" id="KW-1185">Reference proteome</keyword>
<dbReference type="AlphaFoldDB" id="A0A409Y5D4"/>